<dbReference type="Pfam" id="PF07509">
    <property type="entry name" value="DUF1523"/>
    <property type="match status" value="1"/>
</dbReference>
<keyword evidence="1" id="KW-0472">Membrane</keyword>
<evidence type="ECO:0000256" key="1">
    <source>
        <dbReference type="SAM" id="Phobius"/>
    </source>
</evidence>
<organism evidence="2 3">
    <name type="scientific">Campylobacter suis</name>
    <dbReference type="NCBI Taxonomy" id="2790657"/>
    <lineage>
        <taxon>Bacteria</taxon>
        <taxon>Pseudomonadati</taxon>
        <taxon>Campylobacterota</taxon>
        <taxon>Epsilonproteobacteria</taxon>
        <taxon>Campylobacterales</taxon>
        <taxon>Campylobacteraceae</taxon>
        <taxon>Campylobacter</taxon>
    </lineage>
</organism>
<protein>
    <recommendedName>
        <fullName evidence="4">DUF1523 family protein</fullName>
    </recommendedName>
</protein>
<dbReference type="InterPro" id="IPR011088">
    <property type="entry name" value="Phage_phiNM3_A0EWY4"/>
</dbReference>
<gene>
    <name evidence="2" type="ORF">LMG8286_00638</name>
</gene>
<sequence>MKNIFKNAAISIILMAHLITVAIINFALPSYKTLTIVGTEVKRMDKDGFINKQRTANGVVRDVYFLYTKFPDSEKVLSFRNEDTRWGFPFYMKFNSADLQARATAFAEEKALVEVKYYGWRIPVFDEFFNAISVKKLENANNASHPIVSYILYFLTLVSFISCVVLVKRKFRQAV</sequence>
<feature type="transmembrane region" description="Helical" evidence="1">
    <location>
        <begin position="7"/>
        <end position="28"/>
    </location>
</feature>
<dbReference type="EMBL" id="CAJHOE010000001">
    <property type="protein sequence ID" value="CAD7286984.1"/>
    <property type="molecule type" value="Genomic_DNA"/>
</dbReference>
<dbReference type="RefSeq" id="WP_230056412.1">
    <property type="nucleotide sequence ID" value="NZ_CAJHOE010000001.1"/>
</dbReference>
<name>A0ABM8Q2B2_9BACT</name>
<evidence type="ECO:0000313" key="3">
    <source>
        <dbReference type="Proteomes" id="UP000789359"/>
    </source>
</evidence>
<comment type="caution">
    <text evidence="2">The sequence shown here is derived from an EMBL/GenBank/DDBJ whole genome shotgun (WGS) entry which is preliminary data.</text>
</comment>
<evidence type="ECO:0008006" key="4">
    <source>
        <dbReference type="Google" id="ProtNLM"/>
    </source>
</evidence>
<accession>A0ABM8Q2B2</accession>
<dbReference type="Proteomes" id="UP000789359">
    <property type="component" value="Unassembled WGS sequence"/>
</dbReference>
<keyword evidence="1" id="KW-0812">Transmembrane</keyword>
<proteinExistence type="predicted"/>
<feature type="transmembrane region" description="Helical" evidence="1">
    <location>
        <begin position="147"/>
        <end position="167"/>
    </location>
</feature>
<evidence type="ECO:0000313" key="2">
    <source>
        <dbReference type="EMBL" id="CAD7286984.1"/>
    </source>
</evidence>
<reference evidence="2 3" key="1">
    <citation type="submission" date="2020-11" db="EMBL/GenBank/DDBJ databases">
        <authorList>
            <person name="Peeters C."/>
        </authorList>
    </citation>
    <scope>NUCLEOTIDE SEQUENCE [LARGE SCALE GENOMIC DNA]</scope>
    <source>
        <strain evidence="2 3">LMG 8286</strain>
    </source>
</reference>
<keyword evidence="1" id="KW-1133">Transmembrane helix</keyword>
<keyword evidence="3" id="KW-1185">Reference proteome</keyword>